<dbReference type="AlphaFoldDB" id="A0A7K0FYC8"/>
<evidence type="ECO:0000313" key="2">
    <source>
        <dbReference type="EMBL" id="MRX76545.1"/>
    </source>
</evidence>
<dbReference type="OrthoDB" id="702987at2"/>
<keyword evidence="1" id="KW-0732">Signal</keyword>
<dbReference type="RefSeq" id="WP_154280783.1">
    <property type="nucleotide sequence ID" value="NZ_JBHUJQ010000001.1"/>
</dbReference>
<feature type="chain" id="PRO_5029848205" evidence="1">
    <location>
        <begin position="25"/>
        <end position="240"/>
    </location>
</feature>
<dbReference type="Proteomes" id="UP000487757">
    <property type="component" value="Unassembled WGS sequence"/>
</dbReference>
<sequence length="240" mass="28025">MKKISQKYCLLIFFFMVFLINASAQQAKSTSIGYVDNYANLPKIKFEQSNETEYNRYKKVSNLVKAKVEENKTHFTLPTKFKKIKLKKTNQEQNDFDGYEYLGYYQRLKMYAFTENSSAENLTFSSFGLLDSLTAHYYSIISIGDGAVENPIPSVNSKYLVYYYNLAYKANSCFIGLLKVNIEGKPEQRLKEKMSFETDNFAVEEIKWVNDQCFMVKTYQTNKVGDQRVKTFTYYKANVE</sequence>
<protein>
    <submittedName>
        <fullName evidence="2">Uncharacterized protein</fullName>
    </submittedName>
</protein>
<organism evidence="2 3">
    <name type="scientific">Pedobacter petrophilus</name>
    <dbReference type="NCBI Taxonomy" id="1908241"/>
    <lineage>
        <taxon>Bacteria</taxon>
        <taxon>Pseudomonadati</taxon>
        <taxon>Bacteroidota</taxon>
        <taxon>Sphingobacteriia</taxon>
        <taxon>Sphingobacteriales</taxon>
        <taxon>Sphingobacteriaceae</taxon>
        <taxon>Pedobacter</taxon>
    </lineage>
</organism>
<reference evidence="2 3" key="1">
    <citation type="submission" date="2019-11" db="EMBL/GenBank/DDBJ databases">
        <title>Pedobacter petrophilus genome.</title>
        <authorList>
            <person name="Feldbauer M.J."/>
            <person name="Newman J.D."/>
        </authorList>
    </citation>
    <scope>NUCLEOTIDE SEQUENCE [LARGE SCALE GENOMIC DNA]</scope>
    <source>
        <strain evidence="2 3">LMG 29686</strain>
    </source>
</reference>
<keyword evidence="3" id="KW-1185">Reference proteome</keyword>
<feature type="signal peptide" evidence="1">
    <location>
        <begin position="1"/>
        <end position="24"/>
    </location>
</feature>
<proteinExistence type="predicted"/>
<name>A0A7K0FYC8_9SPHI</name>
<comment type="caution">
    <text evidence="2">The sequence shown here is derived from an EMBL/GenBank/DDBJ whole genome shotgun (WGS) entry which is preliminary data.</text>
</comment>
<evidence type="ECO:0000313" key="3">
    <source>
        <dbReference type="Proteomes" id="UP000487757"/>
    </source>
</evidence>
<dbReference type="EMBL" id="WKKH01000013">
    <property type="protein sequence ID" value="MRX76545.1"/>
    <property type="molecule type" value="Genomic_DNA"/>
</dbReference>
<accession>A0A7K0FYC8</accession>
<evidence type="ECO:0000256" key="1">
    <source>
        <dbReference type="SAM" id="SignalP"/>
    </source>
</evidence>
<gene>
    <name evidence="2" type="ORF">GJU39_10620</name>
</gene>